<name>A0AAN8XM64_HALRR</name>
<dbReference type="InterPro" id="IPR016187">
    <property type="entry name" value="CTDL_fold"/>
</dbReference>
<dbReference type="InterPro" id="IPR001304">
    <property type="entry name" value="C-type_lectin-like"/>
</dbReference>
<gene>
    <name evidence="2" type="ORF">SK128_022834</name>
</gene>
<evidence type="ECO:0000313" key="3">
    <source>
        <dbReference type="Proteomes" id="UP001381693"/>
    </source>
</evidence>
<dbReference type="PANTHER" id="PTHR22801:SF63">
    <property type="entry name" value="C-TYPE LECTIN DOMAIN-CONTAINING PROTEIN"/>
    <property type="match status" value="1"/>
</dbReference>
<reference evidence="2 3" key="1">
    <citation type="submission" date="2023-11" db="EMBL/GenBank/DDBJ databases">
        <title>Halocaridina rubra genome assembly.</title>
        <authorList>
            <person name="Smith C."/>
        </authorList>
    </citation>
    <scope>NUCLEOTIDE SEQUENCE [LARGE SCALE GENOMIC DNA]</scope>
    <source>
        <strain evidence="2">EP-1</strain>
        <tissue evidence="2">Whole</tissue>
    </source>
</reference>
<protein>
    <recommendedName>
        <fullName evidence="1">C-type lectin domain-containing protein</fullName>
    </recommendedName>
</protein>
<evidence type="ECO:0000259" key="1">
    <source>
        <dbReference type="PROSITE" id="PS50041"/>
    </source>
</evidence>
<dbReference type="Proteomes" id="UP001381693">
    <property type="component" value="Unassembled WGS sequence"/>
</dbReference>
<dbReference type="CDD" id="cd00037">
    <property type="entry name" value="CLECT"/>
    <property type="match status" value="1"/>
</dbReference>
<keyword evidence="3" id="KW-1185">Reference proteome</keyword>
<dbReference type="Gene3D" id="3.10.100.10">
    <property type="entry name" value="Mannose-Binding Protein A, subunit A"/>
    <property type="match status" value="1"/>
</dbReference>
<dbReference type="PROSITE" id="PS50041">
    <property type="entry name" value="C_TYPE_LECTIN_2"/>
    <property type="match status" value="1"/>
</dbReference>
<accession>A0AAN8XM64</accession>
<dbReference type="PANTHER" id="PTHR22801">
    <property type="entry name" value="LITHOSTATHINE"/>
    <property type="match status" value="1"/>
</dbReference>
<dbReference type="AlphaFoldDB" id="A0AAN8XM64"/>
<evidence type="ECO:0000313" key="2">
    <source>
        <dbReference type="EMBL" id="KAK7085316.1"/>
    </source>
</evidence>
<dbReference type="EMBL" id="JAXCGZ010001199">
    <property type="protein sequence ID" value="KAK7085316.1"/>
    <property type="molecule type" value="Genomic_DNA"/>
</dbReference>
<organism evidence="2 3">
    <name type="scientific">Halocaridina rubra</name>
    <name type="common">Hawaiian red shrimp</name>
    <dbReference type="NCBI Taxonomy" id="373956"/>
    <lineage>
        <taxon>Eukaryota</taxon>
        <taxon>Metazoa</taxon>
        <taxon>Ecdysozoa</taxon>
        <taxon>Arthropoda</taxon>
        <taxon>Crustacea</taxon>
        <taxon>Multicrustacea</taxon>
        <taxon>Malacostraca</taxon>
        <taxon>Eumalacostraca</taxon>
        <taxon>Eucarida</taxon>
        <taxon>Decapoda</taxon>
        <taxon>Pleocyemata</taxon>
        <taxon>Caridea</taxon>
        <taxon>Atyoidea</taxon>
        <taxon>Atyidae</taxon>
        <taxon>Halocaridina</taxon>
    </lineage>
</organism>
<comment type="caution">
    <text evidence="2">The sequence shown here is derived from an EMBL/GenBank/DDBJ whole genome shotgun (WGS) entry which is preliminary data.</text>
</comment>
<sequence>MEELGRVKGLNARLQQLEEAQQNHPPQPQGDQQQAVWAAAAYSSCPGPFQKVNGECFFLANTEMKGWEDARRECGRLGGDLASPRNLQALRAFLNNAEEPPEYLWVGGSRIEDGTWVWSSGPQAGIPVDMSKDTWNEEVPNGEGKCMGLFGQSSYRAYNYDCKEKDFFVCQYFF</sequence>
<dbReference type="SMART" id="SM00034">
    <property type="entry name" value="CLECT"/>
    <property type="match status" value="1"/>
</dbReference>
<proteinExistence type="predicted"/>
<dbReference type="SUPFAM" id="SSF56436">
    <property type="entry name" value="C-type lectin-like"/>
    <property type="match status" value="1"/>
</dbReference>
<feature type="domain" description="C-type lectin" evidence="1">
    <location>
        <begin position="52"/>
        <end position="171"/>
    </location>
</feature>
<dbReference type="InterPro" id="IPR016186">
    <property type="entry name" value="C-type_lectin-like/link_sf"/>
</dbReference>
<dbReference type="Pfam" id="PF00059">
    <property type="entry name" value="Lectin_C"/>
    <property type="match status" value="1"/>
</dbReference>
<dbReference type="InterPro" id="IPR050801">
    <property type="entry name" value="Ca-Dep_Lectins_ImmuneDev"/>
</dbReference>